<feature type="compositionally biased region" description="Low complexity" evidence="1">
    <location>
        <begin position="36"/>
        <end position="50"/>
    </location>
</feature>
<comment type="caution">
    <text evidence="2">The sequence shown here is derived from an EMBL/GenBank/DDBJ whole genome shotgun (WGS) entry which is preliminary data.</text>
</comment>
<keyword evidence="3" id="KW-1185">Reference proteome</keyword>
<evidence type="ECO:0000313" key="3">
    <source>
        <dbReference type="Proteomes" id="UP001337655"/>
    </source>
</evidence>
<dbReference type="GeneID" id="89922675"/>
<dbReference type="Pfam" id="PF13563">
    <property type="entry name" value="2_5_RNA_ligase2"/>
    <property type="match status" value="1"/>
</dbReference>
<protein>
    <submittedName>
        <fullName evidence="2">Uncharacterized protein</fullName>
    </submittedName>
</protein>
<accession>A0AAV9PPK8</accession>
<dbReference type="EMBL" id="JAVRRT010000002">
    <property type="protein sequence ID" value="KAK5174247.1"/>
    <property type="molecule type" value="Genomic_DNA"/>
</dbReference>
<dbReference type="Proteomes" id="UP001337655">
    <property type="component" value="Unassembled WGS sequence"/>
</dbReference>
<feature type="region of interest" description="Disordered" evidence="1">
    <location>
        <begin position="1"/>
        <end position="54"/>
    </location>
</feature>
<evidence type="ECO:0000256" key="1">
    <source>
        <dbReference type="SAM" id="MobiDB-lite"/>
    </source>
</evidence>
<gene>
    <name evidence="2" type="ORF">LTR77_001327</name>
</gene>
<feature type="compositionally biased region" description="Polar residues" evidence="1">
    <location>
        <begin position="23"/>
        <end position="35"/>
    </location>
</feature>
<reference evidence="2 3" key="1">
    <citation type="submission" date="2023-08" db="EMBL/GenBank/DDBJ databases">
        <title>Black Yeasts Isolated from many extreme environments.</title>
        <authorList>
            <person name="Coleine C."/>
            <person name="Stajich J.E."/>
            <person name="Selbmann L."/>
        </authorList>
    </citation>
    <scope>NUCLEOTIDE SEQUENCE [LARGE SCALE GENOMIC DNA]</scope>
    <source>
        <strain evidence="2 3">CCFEE 5935</strain>
    </source>
</reference>
<sequence>MTSYSAAIKSSLGSQDSSTTSQAGTVKGSSTRQNISSTTTRRSPSPSQQPKKATQDEAVYILTILTDQPHHERMTALRKKYFPRKLNKLDAHLTLFHALPEGRLEGTILPTIRQVASQTEPFSINARTPVQLGKHGIGIFVPRGQGGDHIGQIHGALKEPWKREGFLSVQDSGGVKAHYTVMNKVDDEAEVEAAYAELKKSFYGDEGTGEGIGLWRYDRGWWKWVDGFKFGA</sequence>
<evidence type="ECO:0000313" key="2">
    <source>
        <dbReference type="EMBL" id="KAK5174247.1"/>
    </source>
</evidence>
<organism evidence="2 3">
    <name type="scientific">Saxophila tyrrhenica</name>
    <dbReference type="NCBI Taxonomy" id="1690608"/>
    <lineage>
        <taxon>Eukaryota</taxon>
        <taxon>Fungi</taxon>
        <taxon>Dikarya</taxon>
        <taxon>Ascomycota</taxon>
        <taxon>Pezizomycotina</taxon>
        <taxon>Dothideomycetes</taxon>
        <taxon>Dothideomycetidae</taxon>
        <taxon>Mycosphaerellales</taxon>
        <taxon>Extremaceae</taxon>
        <taxon>Saxophila</taxon>
    </lineage>
</organism>
<dbReference type="RefSeq" id="XP_064662916.1">
    <property type="nucleotide sequence ID" value="XM_064798589.1"/>
</dbReference>
<dbReference type="Gene3D" id="3.90.1140.10">
    <property type="entry name" value="Cyclic phosphodiesterase"/>
    <property type="match status" value="1"/>
</dbReference>
<feature type="compositionally biased region" description="Low complexity" evidence="1">
    <location>
        <begin position="10"/>
        <end position="22"/>
    </location>
</feature>
<dbReference type="AlphaFoldDB" id="A0AAV9PPK8"/>
<proteinExistence type="predicted"/>
<name>A0AAV9PPK8_9PEZI</name>